<dbReference type="KEGG" id="ada:A5CPEGH6_19010"/>
<keyword evidence="2" id="KW-0812">Transmembrane</keyword>
<accession>A0A4Y1X1S6</accession>
<reference evidence="4" key="1">
    <citation type="submission" date="2019-06" db="EMBL/GenBank/DDBJ databases">
        <title>Alistipes onderdonkii subsp. vulgaris subsp. nov., Alistipes dispar sp. nov. and Alistipes communis sp. nov., isolated from human faeces, and creation of Alistipes onderdonkii subsp. onderdonkii subsp. nov.</title>
        <authorList>
            <person name="Sakamoto M."/>
            <person name="Ikeyama N."/>
            <person name="Ogata Y."/>
            <person name="Suda W."/>
            <person name="Iino T."/>
            <person name="Hattori M."/>
            <person name="Ohkuma M."/>
        </authorList>
    </citation>
    <scope>NUCLEOTIDE SEQUENCE [LARGE SCALE GENOMIC DNA]</scope>
    <source>
        <strain evidence="4">5CPEGH6</strain>
    </source>
</reference>
<dbReference type="RefSeq" id="WP_141429407.1">
    <property type="nucleotide sequence ID" value="NZ_AP019736.1"/>
</dbReference>
<keyword evidence="2" id="KW-0472">Membrane</keyword>
<sequence length="361" mass="37059">MSSNPMEEQVGRVVGNVLAAGGEIFLPEVGSLCVERRRAQRLSRRSVRPPYRAVTFTPQRRGVSLVEEIARVLTASGMSEAEAPQAAQEVYGRWLERVREGETLTVCGVGVLKQDRFILDEAFDRRLNPQGHAPVKVRSAGRPDWVIWIGAAAVAAAVGIGGYSYLTTRPERSVAVSADRNPSAGVAGDAAVGQETVAAGTAGSAAGAADAVGGPAADGAGSSAAASEPAGNASGASASDTGAATAGKTAGTDSGAAGAAVTARQTVRTESRPASRPAGTEPASMTSKRSYVVLGVFSTPENAARAARNAASGDVAVTCGVYRFGAKFMVSPFESDDPEACALFIRAHAERFPGMWTYTAR</sequence>
<evidence type="ECO:0000256" key="2">
    <source>
        <dbReference type="SAM" id="Phobius"/>
    </source>
</evidence>
<dbReference type="OrthoDB" id="1001259at2"/>
<name>A0A4Y1X1S6_9BACT</name>
<proteinExistence type="predicted"/>
<feature type="region of interest" description="Disordered" evidence="1">
    <location>
        <begin position="207"/>
        <end position="285"/>
    </location>
</feature>
<organism evidence="3 4">
    <name type="scientific">Alistipes dispar</name>
    <dbReference type="NCBI Taxonomy" id="2585119"/>
    <lineage>
        <taxon>Bacteria</taxon>
        <taxon>Pseudomonadati</taxon>
        <taxon>Bacteroidota</taxon>
        <taxon>Bacteroidia</taxon>
        <taxon>Bacteroidales</taxon>
        <taxon>Rikenellaceae</taxon>
        <taxon>Alistipes</taxon>
    </lineage>
</organism>
<protein>
    <recommendedName>
        <fullName evidence="5">CCDC81-like prokaryotic HU domain-containing protein</fullName>
    </recommendedName>
</protein>
<keyword evidence="4" id="KW-1185">Reference proteome</keyword>
<dbReference type="AlphaFoldDB" id="A0A4Y1X1S6"/>
<dbReference type="EMBL" id="AP019736">
    <property type="protein sequence ID" value="BBL07263.1"/>
    <property type="molecule type" value="Genomic_DNA"/>
</dbReference>
<evidence type="ECO:0008006" key="5">
    <source>
        <dbReference type="Google" id="ProtNLM"/>
    </source>
</evidence>
<dbReference type="GeneID" id="98673885"/>
<evidence type="ECO:0000313" key="4">
    <source>
        <dbReference type="Proteomes" id="UP000319374"/>
    </source>
</evidence>
<evidence type="ECO:0000313" key="3">
    <source>
        <dbReference type="EMBL" id="BBL07263.1"/>
    </source>
</evidence>
<gene>
    <name evidence="3" type="ORF">A5CPEGH6_19010</name>
</gene>
<evidence type="ECO:0000256" key="1">
    <source>
        <dbReference type="SAM" id="MobiDB-lite"/>
    </source>
</evidence>
<keyword evidence="2" id="KW-1133">Transmembrane helix</keyword>
<feature type="compositionally biased region" description="Low complexity" evidence="1">
    <location>
        <begin position="207"/>
        <end position="263"/>
    </location>
</feature>
<dbReference type="Proteomes" id="UP000319374">
    <property type="component" value="Chromosome"/>
</dbReference>
<feature type="transmembrane region" description="Helical" evidence="2">
    <location>
        <begin position="145"/>
        <end position="166"/>
    </location>
</feature>